<evidence type="ECO:0000256" key="1">
    <source>
        <dbReference type="SAM" id="Phobius"/>
    </source>
</evidence>
<feature type="domain" description="Integrase catalytic" evidence="2">
    <location>
        <begin position="1"/>
        <end position="147"/>
    </location>
</feature>
<keyword evidence="1" id="KW-0472">Membrane</keyword>
<dbReference type="PANTHER" id="PTHR42648:SF27">
    <property type="entry name" value="RNA-DIRECTED DNA POLYMERASE"/>
    <property type="match status" value="1"/>
</dbReference>
<dbReference type="Pfam" id="PF00665">
    <property type="entry name" value="rve"/>
    <property type="match status" value="1"/>
</dbReference>
<sequence>GGFSYFITFIDDHSWLGYVYLVKHKSKSFEKFKEFKNEVKKHTGKSIKILRSDRGGEYLSIEFLDYLKEHGIISQRKYRTPPGTRQLNGVCKRRNQTLMGIVRSMMMYTDLPISFWGYALLTAVYLLNRVPSKSISKTPYELWFGKKPSLYHVKIWGCPAYVKRPDADM</sequence>
<dbReference type="PROSITE" id="PS50994">
    <property type="entry name" value="INTEGRASE"/>
    <property type="match status" value="1"/>
</dbReference>
<protein>
    <submittedName>
        <fullName evidence="3">Transposable element protein</fullName>
    </submittedName>
</protein>
<accession>A0A4Y1RT37</accession>
<dbReference type="InterPro" id="IPR036397">
    <property type="entry name" value="RNaseH_sf"/>
</dbReference>
<keyword evidence="1" id="KW-0812">Transmembrane</keyword>
<organism evidence="3">
    <name type="scientific">Prunus dulcis</name>
    <name type="common">Almond</name>
    <name type="synonym">Amygdalus dulcis</name>
    <dbReference type="NCBI Taxonomy" id="3755"/>
    <lineage>
        <taxon>Eukaryota</taxon>
        <taxon>Viridiplantae</taxon>
        <taxon>Streptophyta</taxon>
        <taxon>Embryophyta</taxon>
        <taxon>Tracheophyta</taxon>
        <taxon>Spermatophyta</taxon>
        <taxon>Magnoliopsida</taxon>
        <taxon>eudicotyledons</taxon>
        <taxon>Gunneridae</taxon>
        <taxon>Pentapetalae</taxon>
        <taxon>rosids</taxon>
        <taxon>fabids</taxon>
        <taxon>Rosales</taxon>
        <taxon>Rosaceae</taxon>
        <taxon>Amygdaloideae</taxon>
        <taxon>Amygdaleae</taxon>
        <taxon>Prunus</taxon>
    </lineage>
</organism>
<dbReference type="InterPro" id="IPR012337">
    <property type="entry name" value="RNaseH-like_sf"/>
</dbReference>
<dbReference type="PANTHER" id="PTHR42648">
    <property type="entry name" value="TRANSPOSASE, PUTATIVE-RELATED"/>
    <property type="match status" value="1"/>
</dbReference>
<dbReference type="Gene3D" id="3.30.420.10">
    <property type="entry name" value="Ribonuclease H-like superfamily/Ribonuclease H"/>
    <property type="match status" value="1"/>
</dbReference>
<proteinExistence type="predicted"/>
<dbReference type="EMBL" id="AP019303">
    <property type="protein sequence ID" value="BBH07105.1"/>
    <property type="molecule type" value="Genomic_DNA"/>
</dbReference>
<dbReference type="InterPro" id="IPR039537">
    <property type="entry name" value="Retrotran_Ty1/copia-like"/>
</dbReference>
<dbReference type="SUPFAM" id="SSF53098">
    <property type="entry name" value="Ribonuclease H-like"/>
    <property type="match status" value="1"/>
</dbReference>
<evidence type="ECO:0000313" key="3">
    <source>
        <dbReference type="EMBL" id="BBH07105.1"/>
    </source>
</evidence>
<name>A0A4Y1RT37_PRUDU</name>
<feature type="transmembrane region" description="Helical" evidence="1">
    <location>
        <begin position="105"/>
        <end position="127"/>
    </location>
</feature>
<dbReference type="AlphaFoldDB" id="A0A4Y1RT37"/>
<dbReference type="GO" id="GO:0003676">
    <property type="term" value="F:nucleic acid binding"/>
    <property type="evidence" value="ECO:0007669"/>
    <property type="project" value="InterPro"/>
</dbReference>
<keyword evidence="1" id="KW-1133">Transmembrane helix</keyword>
<reference evidence="3" key="1">
    <citation type="journal article" date="2019" name="Science">
        <title>Mutation of a bHLH transcription factor allowed almond domestication.</title>
        <authorList>
            <person name="Sanchez-Perez R."/>
            <person name="Pavan S."/>
            <person name="Mazzeo R."/>
            <person name="Moldovan C."/>
            <person name="Aiese Cigliano R."/>
            <person name="Del Cueto J."/>
            <person name="Ricciardi F."/>
            <person name="Lotti C."/>
            <person name="Ricciardi L."/>
            <person name="Dicenta F."/>
            <person name="Lopez-Marques R.L."/>
            <person name="Lindberg Moller B."/>
        </authorList>
    </citation>
    <scope>NUCLEOTIDE SEQUENCE</scope>
</reference>
<gene>
    <name evidence="3" type="ORF">Prudu_018940</name>
</gene>
<dbReference type="InterPro" id="IPR001584">
    <property type="entry name" value="Integrase_cat-core"/>
</dbReference>
<feature type="non-terminal residue" evidence="3">
    <location>
        <position position="1"/>
    </location>
</feature>
<dbReference type="GO" id="GO:0015074">
    <property type="term" value="P:DNA integration"/>
    <property type="evidence" value="ECO:0007669"/>
    <property type="project" value="InterPro"/>
</dbReference>
<evidence type="ECO:0000259" key="2">
    <source>
        <dbReference type="PROSITE" id="PS50994"/>
    </source>
</evidence>